<reference evidence="11 12" key="1">
    <citation type="submission" date="2020-08" db="EMBL/GenBank/DDBJ databases">
        <title>Plant Genome Project.</title>
        <authorList>
            <person name="Zhang R.-G."/>
        </authorList>
    </citation>
    <scope>NUCLEOTIDE SEQUENCE [LARGE SCALE GENOMIC DNA]</scope>
    <source>
        <tissue evidence="11">Rhizome</tissue>
    </source>
</reference>
<keyword evidence="10" id="KW-1133">Transmembrane helix</keyword>
<gene>
    <name evidence="11" type="ORF">ZIOFF_073413</name>
</gene>
<keyword evidence="12" id="KW-1185">Reference proteome</keyword>
<keyword evidence="10" id="KW-0472">Membrane</keyword>
<evidence type="ECO:0000256" key="1">
    <source>
        <dbReference type="ARBA" id="ARBA00004514"/>
    </source>
</evidence>
<evidence type="ECO:0000256" key="3">
    <source>
        <dbReference type="ARBA" id="ARBA00022490"/>
    </source>
</evidence>
<comment type="subcellular location">
    <subcellularLocation>
        <location evidence="1">Cytoplasm</location>
        <location evidence="1">Cytosol</location>
    </subcellularLocation>
</comment>
<dbReference type="AlphaFoldDB" id="A0A8J5EA80"/>
<dbReference type="SUPFAM" id="SSF100950">
    <property type="entry name" value="NagB/RpiA/CoA transferase-like"/>
    <property type="match status" value="1"/>
</dbReference>
<keyword evidence="3" id="KW-0963">Cytoplasm</keyword>
<evidence type="ECO:0000256" key="10">
    <source>
        <dbReference type="SAM" id="Phobius"/>
    </source>
</evidence>
<comment type="caution">
    <text evidence="11">The sequence shown here is derived from an EMBL/GenBank/DDBJ whole genome shotgun (WGS) entry which is preliminary data.</text>
</comment>
<dbReference type="Proteomes" id="UP000734854">
    <property type="component" value="Unassembled WGS sequence"/>
</dbReference>
<dbReference type="InterPro" id="IPR037171">
    <property type="entry name" value="NagB/RpiA_transferase-like"/>
</dbReference>
<dbReference type="EMBL" id="JACMSC010000022">
    <property type="protein sequence ID" value="KAG6468720.1"/>
    <property type="molecule type" value="Genomic_DNA"/>
</dbReference>
<keyword evidence="5" id="KW-0648">Protein biosynthesis</keyword>
<organism evidence="11 12">
    <name type="scientific">Zingiber officinale</name>
    <name type="common">Ginger</name>
    <name type="synonym">Amomum zingiber</name>
    <dbReference type="NCBI Taxonomy" id="94328"/>
    <lineage>
        <taxon>Eukaryota</taxon>
        <taxon>Viridiplantae</taxon>
        <taxon>Streptophyta</taxon>
        <taxon>Embryophyta</taxon>
        <taxon>Tracheophyta</taxon>
        <taxon>Spermatophyta</taxon>
        <taxon>Magnoliopsida</taxon>
        <taxon>Liliopsida</taxon>
        <taxon>Zingiberales</taxon>
        <taxon>Zingiberaceae</taxon>
        <taxon>Zingiber</taxon>
    </lineage>
</organism>
<keyword evidence="4" id="KW-0396">Initiation factor</keyword>
<dbReference type="GO" id="GO:0003743">
    <property type="term" value="F:translation initiation factor activity"/>
    <property type="evidence" value="ECO:0007669"/>
    <property type="project" value="UniProtKB-KW"/>
</dbReference>
<evidence type="ECO:0000256" key="9">
    <source>
        <dbReference type="RuleBase" id="RU003814"/>
    </source>
</evidence>
<evidence type="ECO:0000256" key="2">
    <source>
        <dbReference type="ARBA" id="ARBA00007251"/>
    </source>
</evidence>
<dbReference type="InterPro" id="IPR042529">
    <property type="entry name" value="IF_2B-like_C"/>
</dbReference>
<dbReference type="Gene3D" id="3.40.50.10470">
    <property type="entry name" value="Translation initiation factor eif-2b, domain 2"/>
    <property type="match status" value="1"/>
</dbReference>
<dbReference type="GO" id="GO:0005085">
    <property type="term" value="F:guanyl-nucleotide exchange factor activity"/>
    <property type="evidence" value="ECO:0007669"/>
    <property type="project" value="TreeGrafter"/>
</dbReference>
<dbReference type="InterPro" id="IPR000649">
    <property type="entry name" value="IF-2B-related"/>
</dbReference>
<evidence type="ECO:0000313" key="12">
    <source>
        <dbReference type="Proteomes" id="UP000734854"/>
    </source>
</evidence>
<dbReference type="GO" id="GO:0005851">
    <property type="term" value="C:eukaryotic translation initiation factor 2B complex"/>
    <property type="evidence" value="ECO:0007669"/>
    <property type="project" value="TreeGrafter"/>
</dbReference>
<feature type="transmembrane region" description="Helical" evidence="10">
    <location>
        <begin position="21"/>
        <end position="42"/>
    </location>
</feature>
<name>A0A8J5EA80_ZINOF</name>
<evidence type="ECO:0000256" key="7">
    <source>
        <dbReference type="ARBA" id="ARBA00044228"/>
    </source>
</evidence>
<evidence type="ECO:0000256" key="4">
    <source>
        <dbReference type="ARBA" id="ARBA00022540"/>
    </source>
</evidence>
<accession>A0A8J5EA80</accession>
<comment type="subunit">
    <text evidence="8">Component of the translation initiation factor 2B (eIF2B) complex which is a heterodecamer of two sets of five different subunits: alpha, beta, gamma, delta and epsilon. Subunits alpha, beta and delta comprise a regulatory subcomplex and subunits epsilon and gamma comprise a catalytic subcomplex. Within the complex, the hexameric regulatory complex resides at the center, with the two heterodimeric catalytic subcomplexes bound on opposite sides.</text>
</comment>
<sequence length="136" mass="15919">MYQQRFWEDNMKFELPDMTCRNCFLWDLFLHFFVVVVLLLQLCPLYPHNPELLLNDFKCPSELLDFGEFSDCMDYDGQLGDSPPIRVENPAFDYVAPKLVSLFITDMGGHSPSYVYRLIADYYSAEDLVVRRKSAP</sequence>
<dbReference type="Pfam" id="PF01008">
    <property type="entry name" value="IF-2B"/>
    <property type="match status" value="1"/>
</dbReference>
<dbReference type="PANTHER" id="PTHR45859:SF1">
    <property type="entry name" value="TRANSLATION INITIATION FACTOR EIF-2B SUBUNIT BETA"/>
    <property type="match status" value="1"/>
</dbReference>
<evidence type="ECO:0000256" key="8">
    <source>
        <dbReference type="ARBA" id="ARBA00046432"/>
    </source>
</evidence>
<dbReference type="GO" id="GO:0005829">
    <property type="term" value="C:cytosol"/>
    <property type="evidence" value="ECO:0007669"/>
    <property type="project" value="UniProtKB-SubCell"/>
</dbReference>
<dbReference type="PANTHER" id="PTHR45859">
    <property type="entry name" value="TRANSLATION INITIATION FACTOR EIF-2B SUBUNIT BETA"/>
    <property type="match status" value="1"/>
</dbReference>
<protein>
    <recommendedName>
        <fullName evidence="6">Translation initiation factor eIF2B subunit beta</fullName>
    </recommendedName>
    <alternativeName>
        <fullName evidence="7">eIF2B GDP-GTP exchange factor subunit beta</fullName>
    </alternativeName>
</protein>
<comment type="similarity">
    <text evidence="2 9">Belongs to the eIF-2B alpha/beta/delta subunits family.</text>
</comment>
<evidence type="ECO:0000256" key="6">
    <source>
        <dbReference type="ARBA" id="ARBA00044122"/>
    </source>
</evidence>
<dbReference type="InterPro" id="IPR051855">
    <property type="entry name" value="eIF2B_beta_subunit"/>
</dbReference>
<proteinExistence type="inferred from homology"/>
<evidence type="ECO:0000313" key="11">
    <source>
        <dbReference type="EMBL" id="KAG6468720.1"/>
    </source>
</evidence>
<keyword evidence="10" id="KW-0812">Transmembrane</keyword>
<evidence type="ECO:0000256" key="5">
    <source>
        <dbReference type="ARBA" id="ARBA00022917"/>
    </source>
</evidence>